<sequence>MNFYTIMIPENHAQPFFDKNTINPFPHINAGKGLSEIVQYKAIKHHTKSKEPDYMCKAILMYRSIIQALYDAYLYFDYNLSHTIII</sequence>
<dbReference type="EMBL" id="ADKM02000069">
    <property type="protein sequence ID" value="EGC03369.1"/>
    <property type="molecule type" value="Genomic_DNA"/>
</dbReference>
<comment type="caution">
    <text evidence="1">The sequence shown here is derived from an EMBL/GenBank/DDBJ whole genome shotgun (WGS) entry which is preliminary data.</text>
</comment>
<gene>
    <name evidence="1" type="ORF">CUS_5472</name>
</gene>
<dbReference type="Proteomes" id="UP000004259">
    <property type="component" value="Unassembled WGS sequence"/>
</dbReference>
<keyword evidence="2" id="KW-1185">Reference proteome</keyword>
<name>E9SBJ3_RUMAL</name>
<evidence type="ECO:0000313" key="2">
    <source>
        <dbReference type="Proteomes" id="UP000004259"/>
    </source>
</evidence>
<evidence type="ECO:0000313" key="1">
    <source>
        <dbReference type="EMBL" id="EGC03369.1"/>
    </source>
</evidence>
<proteinExistence type="predicted"/>
<dbReference type="AlphaFoldDB" id="E9SBJ3"/>
<reference evidence="1 2" key="1">
    <citation type="submission" date="2011-02" db="EMBL/GenBank/DDBJ databases">
        <authorList>
            <person name="Nelson K.E."/>
            <person name="Sutton G."/>
            <person name="Torralba M."/>
            <person name="Durkin S."/>
            <person name="Harkins D."/>
            <person name="Montgomery R."/>
            <person name="Ziemer C."/>
            <person name="Klaassens E."/>
            <person name="Ocuiv P."/>
            <person name="Morrison M."/>
        </authorList>
    </citation>
    <scope>NUCLEOTIDE SEQUENCE [LARGE SCALE GENOMIC DNA]</scope>
    <source>
        <strain evidence="1 2">8</strain>
    </source>
</reference>
<organism evidence="1 2">
    <name type="scientific">Ruminococcus albus 8</name>
    <dbReference type="NCBI Taxonomy" id="246199"/>
    <lineage>
        <taxon>Bacteria</taxon>
        <taxon>Bacillati</taxon>
        <taxon>Bacillota</taxon>
        <taxon>Clostridia</taxon>
        <taxon>Eubacteriales</taxon>
        <taxon>Oscillospiraceae</taxon>
        <taxon>Ruminococcus</taxon>
    </lineage>
</organism>
<accession>E9SBJ3</accession>
<protein>
    <submittedName>
        <fullName evidence="1">Conserved domain protein</fullName>
    </submittedName>
</protein>